<evidence type="ECO:0000313" key="1">
    <source>
        <dbReference type="EMBL" id="GAA3961217.1"/>
    </source>
</evidence>
<dbReference type="Proteomes" id="UP001501556">
    <property type="component" value="Unassembled WGS sequence"/>
</dbReference>
<evidence type="ECO:0008006" key="3">
    <source>
        <dbReference type="Google" id="ProtNLM"/>
    </source>
</evidence>
<keyword evidence="2" id="KW-1185">Reference proteome</keyword>
<organism evidence="1 2">
    <name type="scientific">Hymenobacter antarcticus</name>
    <dbReference type="NCBI Taxonomy" id="486270"/>
    <lineage>
        <taxon>Bacteria</taxon>
        <taxon>Pseudomonadati</taxon>
        <taxon>Bacteroidota</taxon>
        <taxon>Cytophagia</taxon>
        <taxon>Cytophagales</taxon>
        <taxon>Hymenobacteraceae</taxon>
        <taxon>Hymenobacter</taxon>
    </lineage>
</organism>
<sequence>MLVQANVADDTVKTTFGPNRRYFGHVYLGYGLVAGPAGTGAAVHYGGASAEVRGGGRFKMRFSQTVAVNLDLGYSYLRYELEQNGQKRIPTPALHRREGLGLHQIYSEISLRLNAGRRGNSVGRYVDLLAGGSWVAATRHVTEDAPAPGISRVETTEYGLPYLRRWTGNVGTRLGIDRYALAARYRLSPAFGPAYVAWPELPRWVVGLEIGLF</sequence>
<protein>
    <recommendedName>
        <fullName evidence="3">Outer membrane protein beta-barrel domain-containing protein</fullName>
    </recommendedName>
</protein>
<evidence type="ECO:0000313" key="2">
    <source>
        <dbReference type="Proteomes" id="UP001501556"/>
    </source>
</evidence>
<reference evidence="2" key="1">
    <citation type="journal article" date="2019" name="Int. J. Syst. Evol. Microbiol.">
        <title>The Global Catalogue of Microorganisms (GCM) 10K type strain sequencing project: providing services to taxonomists for standard genome sequencing and annotation.</title>
        <authorList>
            <consortium name="The Broad Institute Genomics Platform"/>
            <consortium name="The Broad Institute Genome Sequencing Center for Infectious Disease"/>
            <person name="Wu L."/>
            <person name="Ma J."/>
        </authorList>
    </citation>
    <scope>NUCLEOTIDE SEQUENCE [LARGE SCALE GENOMIC DNA]</scope>
    <source>
        <strain evidence="2">JCM 17217</strain>
    </source>
</reference>
<comment type="caution">
    <text evidence="1">The sequence shown here is derived from an EMBL/GenBank/DDBJ whole genome shotgun (WGS) entry which is preliminary data.</text>
</comment>
<accession>A0ABP7P7W9</accession>
<dbReference type="EMBL" id="BAABDI010000002">
    <property type="protein sequence ID" value="GAA3961217.1"/>
    <property type="molecule type" value="Genomic_DNA"/>
</dbReference>
<name>A0ABP7P7W9_9BACT</name>
<proteinExistence type="predicted"/>
<gene>
    <name evidence="1" type="ORF">GCM10022407_05140</name>
</gene>